<keyword evidence="3" id="KW-1185">Reference proteome</keyword>
<feature type="compositionally biased region" description="Basic and acidic residues" evidence="1">
    <location>
        <begin position="73"/>
        <end position="82"/>
    </location>
</feature>
<gene>
    <name evidence="2" type="ORF">PBRA_006566</name>
</gene>
<dbReference type="EMBL" id="CDSF01000084">
    <property type="protein sequence ID" value="CEO98452.1"/>
    <property type="molecule type" value="Genomic_DNA"/>
</dbReference>
<sequence length="127" mass="13945">MTQCAGDAGWRQGDQAAVRRHVVQRRSTKIGGEFRRAHMIADGSPVDNNGLQVVDVDGSGPDQPAYQLVQFGADRRQRDHVVGRRARHVKQRRRLQRGDMHRSVGDAPAQGQVDNVAVPVGHRGGPL</sequence>
<feature type="region of interest" description="Disordered" evidence="1">
    <location>
        <begin position="73"/>
        <end position="127"/>
    </location>
</feature>
<reference evidence="2 3" key="1">
    <citation type="submission" date="2015-02" db="EMBL/GenBank/DDBJ databases">
        <authorList>
            <person name="Chooi Y.-H."/>
        </authorList>
    </citation>
    <scope>NUCLEOTIDE SEQUENCE [LARGE SCALE GENOMIC DNA]</scope>
    <source>
        <strain evidence="2">E3</strain>
    </source>
</reference>
<protein>
    <submittedName>
        <fullName evidence="2">Uncharacterized protein</fullName>
    </submittedName>
</protein>
<evidence type="ECO:0000313" key="2">
    <source>
        <dbReference type="EMBL" id="CEO98452.1"/>
    </source>
</evidence>
<feature type="compositionally biased region" description="Basic residues" evidence="1">
    <location>
        <begin position="83"/>
        <end position="95"/>
    </location>
</feature>
<name>A0A0G4IT97_PLABS</name>
<proteinExistence type="predicted"/>
<accession>A0A0G4IT97</accession>
<evidence type="ECO:0000313" key="3">
    <source>
        <dbReference type="Proteomes" id="UP000039324"/>
    </source>
</evidence>
<dbReference type="AlphaFoldDB" id="A0A0G4IT97"/>
<dbReference type="Proteomes" id="UP000039324">
    <property type="component" value="Unassembled WGS sequence"/>
</dbReference>
<evidence type="ECO:0000256" key="1">
    <source>
        <dbReference type="SAM" id="MobiDB-lite"/>
    </source>
</evidence>
<organism evidence="2 3">
    <name type="scientific">Plasmodiophora brassicae</name>
    <name type="common">Clubroot disease agent</name>
    <dbReference type="NCBI Taxonomy" id="37360"/>
    <lineage>
        <taxon>Eukaryota</taxon>
        <taxon>Sar</taxon>
        <taxon>Rhizaria</taxon>
        <taxon>Endomyxa</taxon>
        <taxon>Phytomyxea</taxon>
        <taxon>Plasmodiophorida</taxon>
        <taxon>Plasmodiophoridae</taxon>
        <taxon>Plasmodiophora</taxon>
    </lineage>
</organism>